<keyword evidence="2" id="KW-1185">Reference proteome</keyword>
<dbReference type="PANTHER" id="PTHR46656">
    <property type="entry name" value="PUTATIVE-RELATED"/>
    <property type="match status" value="1"/>
</dbReference>
<dbReference type="Proteomes" id="UP000824469">
    <property type="component" value="Unassembled WGS sequence"/>
</dbReference>
<proteinExistence type="predicted"/>
<comment type="caution">
    <text evidence="1">The sequence shown here is derived from an EMBL/GenBank/DDBJ whole genome shotgun (WGS) entry which is preliminary data.</text>
</comment>
<feature type="non-terminal residue" evidence="1">
    <location>
        <position position="1"/>
    </location>
</feature>
<accession>A0AA38CTX5</accession>
<gene>
    <name evidence="1" type="ORF">KI387_014212</name>
</gene>
<protein>
    <submittedName>
        <fullName evidence="1">Uncharacterized protein</fullName>
    </submittedName>
</protein>
<reference evidence="1 2" key="1">
    <citation type="journal article" date="2021" name="Nat. Plants">
        <title>The Taxus genome provides insights into paclitaxel biosynthesis.</title>
        <authorList>
            <person name="Xiong X."/>
            <person name="Gou J."/>
            <person name="Liao Q."/>
            <person name="Li Y."/>
            <person name="Zhou Q."/>
            <person name="Bi G."/>
            <person name="Li C."/>
            <person name="Du R."/>
            <person name="Wang X."/>
            <person name="Sun T."/>
            <person name="Guo L."/>
            <person name="Liang H."/>
            <person name="Lu P."/>
            <person name="Wu Y."/>
            <person name="Zhang Z."/>
            <person name="Ro D.K."/>
            <person name="Shang Y."/>
            <person name="Huang S."/>
            <person name="Yan J."/>
        </authorList>
    </citation>
    <scope>NUCLEOTIDE SEQUENCE [LARGE SCALE GENOMIC DNA]</scope>
    <source>
        <strain evidence="1">Ta-2019</strain>
    </source>
</reference>
<name>A0AA38CTX5_TAXCH</name>
<dbReference type="PANTHER" id="PTHR46656:SF3">
    <property type="entry name" value="PUTATIVE-RELATED"/>
    <property type="match status" value="1"/>
</dbReference>
<feature type="non-terminal residue" evidence="1">
    <location>
        <position position="116"/>
    </location>
</feature>
<dbReference type="EMBL" id="JAHRHJ020000009">
    <property type="protein sequence ID" value="KAH9302629.1"/>
    <property type="molecule type" value="Genomic_DNA"/>
</dbReference>
<sequence length="116" mass="13127">EFSAKDNVVLYNLTKPYHIIHCPVDGMSEVKEGPFEGNFWEEPSSKQLRLLLWSIFSNPVEAKLKGIQARLDMVSKFSPAVVAKKGLGSTFADLQTRSRKHILKALLSIYLFSIFI</sequence>
<evidence type="ECO:0000313" key="1">
    <source>
        <dbReference type="EMBL" id="KAH9302629.1"/>
    </source>
</evidence>
<dbReference type="AlphaFoldDB" id="A0AA38CTX5"/>
<organism evidence="1 2">
    <name type="scientific">Taxus chinensis</name>
    <name type="common">Chinese yew</name>
    <name type="synonym">Taxus wallichiana var. chinensis</name>
    <dbReference type="NCBI Taxonomy" id="29808"/>
    <lineage>
        <taxon>Eukaryota</taxon>
        <taxon>Viridiplantae</taxon>
        <taxon>Streptophyta</taxon>
        <taxon>Embryophyta</taxon>
        <taxon>Tracheophyta</taxon>
        <taxon>Spermatophyta</taxon>
        <taxon>Pinopsida</taxon>
        <taxon>Pinidae</taxon>
        <taxon>Conifers II</taxon>
        <taxon>Cupressales</taxon>
        <taxon>Taxaceae</taxon>
        <taxon>Taxus</taxon>
    </lineage>
</organism>
<evidence type="ECO:0000313" key="2">
    <source>
        <dbReference type="Proteomes" id="UP000824469"/>
    </source>
</evidence>